<dbReference type="STRING" id="676599.ARC20_00600"/>
<comment type="caution">
    <text evidence="3">The sequence shown here is derived from an EMBL/GenBank/DDBJ whole genome shotgun (WGS) entry which is preliminary data.</text>
</comment>
<reference evidence="3 4" key="1">
    <citation type="submission" date="2015-10" db="EMBL/GenBank/DDBJ databases">
        <title>Genome sequencing and analysis of members of genus Stenotrophomonas.</title>
        <authorList>
            <person name="Patil P.P."/>
            <person name="Midha S."/>
            <person name="Patil P.B."/>
        </authorList>
    </citation>
    <scope>NUCLEOTIDE SEQUENCE [LARGE SCALE GENOMIC DNA]</scope>
    <source>
        <strain evidence="3 4">JCM 16536</strain>
    </source>
</reference>
<accession>A0A0R0AE23</accession>
<dbReference type="AlphaFoldDB" id="A0A0R0AE23"/>
<feature type="domain" description="DUF4178" evidence="2">
    <location>
        <begin position="277"/>
        <end position="412"/>
    </location>
</feature>
<organism evidence="3 4">
    <name type="scientific">Stenotrophomonas panacihumi</name>
    <dbReference type="NCBI Taxonomy" id="676599"/>
    <lineage>
        <taxon>Bacteria</taxon>
        <taxon>Pseudomonadati</taxon>
        <taxon>Pseudomonadota</taxon>
        <taxon>Gammaproteobacteria</taxon>
        <taxon>Lysobacterales</taxon>
        <taxon>Lysobacteraceae</taxon>
        <taxon>Stenotrophomonas</taxon>
    </lineage>
</organism>
<sequence length="495" mass="53259">MQHFLCPQCGAAVASQAPGAVMVVCPACRSTLTRDAETARQVGRLSAVVDDGSAVRIGTRGALSGHGFEVVGRLRLQYEEGGWNEWYVLFDAGGTGWLSDASGQYALTRRGATESPLPLPAYDELKVGHRLKVDGVLYTVADVRRSRCVGGEGELPEHPGDGWDVAAADLRGGVHFATLDYSDGAPVLYAGEAGQRLTLDEQTMRSSEEILAAIGRVRGQILSLACPNCGAPVSIVAAMATQVICSACSSRLDCSGEQVEVIEAHKRAARFRGTLPLGASGNLAGGKFTIIGVMRCEVPGDSSEPPWTEYLMLDARKGYRWLVETQTGWQLVTVCDEWPVFDGRDEDSCRLNGGTWNRTYHYGAQVTEVFGAFNWRVRLGDRTRVTDFAHGQQVLSREQGGSEITWSLASPIGASSVHQAFGVPTPKERLPPVMRADGRDEETEKFAQVGTFASLVLMMLAGELSLPALLTGLVLVWLPPALTWLGVFTNGEASR</sequence>
<dbReference type="InterPro" id="IPR025235">
    <property type="entry name" value="DUF4178"/>
</dbReference>
<dbReference type="RefSeq" id="WP_057646479.1">
    <property type="nucleotide sequence ID" value="NZ_LLXU01000076.1"/>
</dbReference>
<keyword evidence="1" id="KW-0812">Transmembrane</keyword>
<name>A0A0R0AE23_9GAMM</name>
<evidence type="ECO:0000256" key="1">
    <source>
        <dbReference type="SAM" id="Phobius"/>
    </source>
</evidence>
<gene>
    <name evidence="3" type="ORF">ARC20_00600</name>
</gene>
<dbReference type="Pfam" id="PF13785">
    <property type="entry name" value="DUF4178"/>
    <property type="match status" value="2"/>
</dbReference>
<keyword evidence="4" id="KW-1185">Reference proteome</keyword>
<keyword evidence="1" id="KW-0472">Membrane</keyword>
<feature type="transmembrane region" description="Helical" evidence="1">
    <location>
        <begin position="452"/>
        <end position="478"/>
    </location>
</feature>
<evidence type="ECO:0000259" key="2">
    <source>
        <dbReference type="Pfam" id="PF13785"/>
    </source>
</evidence>
<dbReference type="OrthoDB" id="228033at2"/>
<feature type="domain" description="DUF4178" evidence="2">
    <location>
        <begin position="56"/>
        <end position="189"/>
    </location>
</feature>
<dbReference type="EMBL" id="LLXU01000076">
    <property type="protein sequence ID" value="KRG43243.1"/>
    <property type="molecule type" value="Genomic_DNA"/>
</dbReference>
<keyword evidence="1" id="KW-1133">Transmembrane helix</keyword>
<proteinExistence type="predicted"/>
<evidence type="ECO:0000313" key="4">
    <source>
        <dbReference type="Proteomes" id="UP000051802"/>
    </source>
</evidence>
<evidence type="ECO:0000313" key="3">
    <source>
        <dbReference type="EMBL" id="KRG43243.1"/>
    </source>
</evidence>
<dbReference type="Proteomes" id="UP000051802">
    <property type="component" value="Unassembled WGS sequence"/>
</dbReference>
<protein>
    <recommendedName>
        <fullName evidence="2">DUF4178 domain-containing protein</fullName>
    </recommendedName>
</protein>